<dbReference type="PANTHER" id="PTHR43491">
    <property type="entry name" value="UDP-N-ACETYL-D-MANNOSAMINE DEHYDROGENASE"/>
    <property type="match status" value="1"/>
</dbReference>
<evidence type="ECO:0000256" key="1">
    <source>
        <dbReference type="ARBA" id="ARBA00023002"/>
    </source>
</evidence>
<dbReference type="SUPFAM" id="SSF48179">
    <property type="entry name" value="6-phosphogluconate dehydrogenase C-terminal domain-like"/>
    <property type="match status" value="1"/>
</dbReference>
<gene>
    <name evidence="5" type="ORF">AMPC_16370</name>
</gene>
<evidence type="ECO:0000313" key="5">
    <source>
        <dbReference type="EMBL" id="BDG08524.1"/>
    </source>
</evidence>
<dbReference type="Pfam" id="PF00984">
    <property type="entry name" value="UDPG_MGDP_dh"/>
    <property type="match status" value="1"/>
</dbReference>
<sequence length="440" mass="48077">MLGQLSSKIASRTATVGVVGQGYVGLPLALVFREAGFPVIGLDLDPRKIEALSRGESYIKHIGTERVAAAIASGRFQPTSDFGRLAECDAILICVPTPLGPHREPDNSAIHATARQIRERLREGQLVVLESTTYPGTTDEEVLPILRESGLECPRDFLLAFSPEREDPGRRDFTTRTIPKVVGGVNPASTEAAAALYGAALERVVPVSSARVAESAKLLENVFRSVNIALVNELKMLFGRMGIDLWEVIRAAETKPFGFMPFYPGPGLGGHCIPLDPFYLSWKAAEHGEWARFIELAGEINTRMPRFVVDRLADALNLDGKPLLGSRVLVLGLAYKANIDDDRESPSYEILELLQEHGARADYCDPYFPATRKGRKHDLGLRSVPCTPETFAGYDAILVATAHDTFKDRALYRDVPLVVDTRNLIASLPAGPGPRRLVKA</sequence>
<dbReference type="InterPro" id="IPR001732">
    <property type="entry name" value="UDP-Glc/GDP-Man_DH_N"/>
</dbReference>
<dbReference type="InterPro" id="IPR017476">
    <property type="entry name" value="UDP-Glc/GDP-Man"/>
</dbReference>
<evidence type="ECO:0000259" key="4">
    <source>
        <dbReference type="SMART" id="SM00984"/>
    </source>
</evidence>
<reference evidence="6" key="1">
    <citation type="journal article" date="2022" name="Int. J. Syst. Evol. Microbiol.">
        <title>Anaeromyxobacter oryzae sp. nov., Anaeromyxobacter diazotrophicus sp. nov. and Anaeromyxobacter paludicola sp. nov., isolated from paddy soils.</title>
        <authorList>
            <person name="Itoh H."/>
            <person name="Xu Z."/>
            <person name="Mise K."/>
            <person name="Masuda Y."/>
            <person name="Ushijima N."/>
            <person name="Hayakawa C."/>
            <person name="Shiratori Y."/>
            <person name="Senoo K."/>
        </authorList>
    </citation>
    <scope>NUCLEOTIDE SEQUENCE [LARGE SCALE GENOMIC DNA]</scope>
    <source>
        <strain evidence="6">Red630</strain>
    </source>
</reference>
<dbReference type="Gene3D" id="3.40.50.720">
    <property type="entry name" value="NAD(P)-binding Rossmann-like Domain"/>
    <property type="match status" value="2"/>
</dbReference>
<dbReference type="RefSeq" id="WP_248345700.1">
    <property type="nucleotide sequence ID" value="NZ_AP025592.1"/>
</dbReference>
<keyword evidence="2" id="KW-0520">NAD</keyword>
<dbReference type="InterPro" id="IPR008927">
    <property type="entry name" value="6-PGluconate_DH-like_C_sf"/>
</dbReference>
<dbReference type="Proteomes" id="UP001162734">
    <property type="component" value="Chromosome"/>
</dbReference>
<dbReference type="SUPFAM" id="SSF51735">
    <property type="entry name" value="NAD(P)-binding Rossmann-fold domains"/>
    <property type="match status" value="1"/>
</dbReference>
<dbReference type="InterPro" id="IPR028359">
    <property type="entry name" value="UDP_ManNAc/GlcNAc_DH"/>
</dbReference>
<dbReference type="SUPFAM" id="SSF52413">
    <property type="entry name" value="UDP-glucose/GDP-mannose dehydrogenase C-terminal domain"/>
    <property type="match status" value="1"/>
</dbReference>
<keyword evidence="6" id="KW-1185">Reference proteome</keyword>
<dbReference type="InterPro" id="IPR014027">
    <property type="entry name" value="UDP-Glc/GDP-Man_DH_C"/>
</dbReference>
<dbReference type="EMBL" id="AP025592">
    <property type="protein sequence ID" value="BDG08524.1"/>
    <property type="molecule type" value="Genomic_DNA"/>
</dbReference>
<dbReference type="PIRSF" id="PIRSF500136">
    <property type="entry name" value="UDP_ManNAc_DH"/>
    <property type="match status" value="1"/>
</dbReference>
<proteinExistence type="inferred from homology"/>
<evidence type="ECO:0000256" key="3">
    <source>
        <dbReference type="PIRNR" id="PIRNR000124"/>
    </source>
</evidence>
<dbReference type="PANTHER" id="PTHR43491:SF1">
    <property type="entry name" value="UDP-N-ACETYL-D-MANNOSAMINE DEHYDROGENASE"/>
    <property type="match status" value="1"/>
</dbReference>
<dbReference type="InterPro" id="IPR036291">
    <property type="entry name" value="NAD(P)-bd_dom_sf"/>
</dbReference>
<name>A0ABM7X9K6_9BACT</name>
<dbReference type="PIRSF" id="PIRSF000124">
    <property type="entry name" value="UDPglc_GDPman_dh"/>
    <property type="match status" value="1"/>
</dbReference>
<dbReference type="InterPro" id="IPR014026">
    <property type="entry name" value="UDP-Glc/GDP-Man_DH_dimer"/>
</dbReference>
<protein>
    <submittedName>
        <fullName evidence="5">UDP-N-acetyl-D-glucosamine dehydrogenase</fullName>
    </submittedName>
</protein>
<dbReference type="Pfam" id="PF03720">
    <property type="entry name" value="UDPG_MGDP_dh_C"/>
    <property type="match status" value="1"/>
</dbReference>
<evidence type="ECO:0000256" key="2">
    <source>
        <dbReference type="ARBA" id="ARBA00023027"/>
    </source>
</evidence>
<accession>A0ABM7X9K6</accession>
<evidence type="ECO:0000313" key="6">
    <source>
        <dbReference type="Proteomes" id="UP001162734"/>
    </source>
</evidence>
<dbReference type="Pfam" id="PF03721">
    <property type="entry name" value="UDPG_MGDP_dh_N"/>
    <property type="match status" value="1"/>
</dbReference>
<comment type="similarity">
    <text evidence="3">Belongs to the UDP-glucose/GDP-mannose dehydrogenase family.</text>
</comment>
<feature type="domain" description="UDP-glucose/GDP-mannose dehydrogenase C-terminal" evidence="4">
    <location>
        <begin position="329"/>
        <end position="427"/>
    </location>
</feature>
<keyword evidence="1" id="KW-0560">Oxidoreductase</keyword>
<dbReference type="NCBIfam" id="TIGR03026">
    <property type="entry name" value="NDP-sugDHase"/>
    <property type="match status" value="1"/>
</dbReference>
<dbReference type="InterPro" id="IPR036220">
    <property type="entry name" value="UDP-Glc/GDP-Man_DH_C_sf"/>
</dbReference>
<dbReference type="SMART" id="SM00984">
    <property type="entry name" value="UDPG_MGDP_dh_C"/>
    <property type="match status" value="1"/>
</dbReference>
<organism evidence="5 6">
    <name type="scientific">Anaeromyxobacter paludicola</name>
    <dbReference type="NCBI Taxonomy" id="2918171"/>
    <lineage>
        <taxon>Bacteria</taxon>
        <taxon>Pseudomonadati</taxon>
        <taxon>Myxococcota</taxon>
        <taxon>Myxococcia</taxon>
        <taxon>Myxococcales</taxon>
        <taxon>Cystobacterineae</taxon>
        <taxon>Anaeromyxobacteraceae</taxon>
        <taxon>Anaeromyxobacter</taxon>
    </lineage>
</organism>